<feature type="domain" description="Auxiliary Activity family 9 catalytic" evidence="8">
    <location>
        <begin position="19"/>
        <end position="229"/>
    </location>
</feature>
<evidence type="ECO:0000256" key="1">
    <source>
        <dbReference type="ARBA" id="ARBA00001973"/>
    </source>
</evidence>
<keyword evidence="3 5" id="KW-0964">Secreted</keyword>
<comment type="catalytic activity">
    <reaction evidence="5">
        <text>[(1-&gt;4)-beta-D-glucosyl]n+m + reduced acceptor + O2 = 4-dehydro-beta-D-glucosyl-[(1-&gt;4)-beta-D-glucosyl]n-1 + [(1-&gt;4)-beta-D-glucosyl]m + acceptor + H2O.</text>
        <dbReference type="EC" id="1.14.99.56"/>
    </reaction>
</comment>
<comment type="cofactor">
    <cofactor evidence="1">
        <name>Cu(2+)</name>
        <dbReference type="ChEBI" id="CHEBI:29036"/>
    </cofactor>
</comment>
<keyword evidence="5" id="KW-0624">Polysaccharide degradation</keyword>
<reference evidence="9" key="1">
    <citation type="journal article" date="2020" name="Stud. Mycol.">
        <title>101 Dothideomycetes genomes: a test case for predicting lifestyles and emergence of pathogens.</title>
        <authorList>
            <person name="Haridas S."/>
            <person name="Albert R."/>
            <person name="Binder M."/>
            <person name="Bloem J."/>
            <person name="Labutti K."/>
            <person name="Salamov A."/>
            <person name="Andreopoulos B."/>
            <person name="Baker S."/>
            <person name="Barry K."/>
            <person name="Bills G."/>
            <person name="Bluhm B."/>
            <person name="Cannon C."/>
            <person name="Castanera R."/>
            <person name="Culley D."/>
            <person name="Daum C."/>
            <person name="Ezra D."/>
            <person name="Gonzalez J."/>
            <person name="Henrissat B."/>
            <person name="Kuo A."/>
            <person name="Liang C."/>
            <person name="Lipzen A."/>
            <person name="Lutzoni F."/>
            <person name="Magnuson J."/>
            <person name="Mondo S."/>
            <person name="Nolan M."/>
            <person name="Ohm R."/>
            <person name="Pangilinan J."/>
            <person name="Park H.-J."/>
            <person name="Ramirez L."/>
            <person name="Alfaro M."/>
            <person name="Sun H."/>
            <person name="Tritt A."/>
            <person name="Yoshinaga Y."/>
            <person name="Zwiers L.-H."/>
            <person name="Turgeon B."/>
            <person name="Goodwin S."/>
            <person name="Spatafora J."/>
            <person name="Crous P."/>
            <person name="Grigoriev I."/>
        </authorList>
    </citation>
    <scope>NUCLEOTIDE SEQUENCE</scope>
    <source>
        <strain evidence="9">CBS 279.74</strain>
    </source>
</reference>
<evidence type="ECO:0000256" key="2">
    <source>
        <dbReference type="ARBA" id="ARBA00004613"/>
    </source>
</evidence>
<dbReference type="AlphaFoldDB" id="A0A6G1JY25"/>
<evidence type="ECO:0000256" key="5">
    <source>
        <dbReference type="RuleBase" id="RU368122"/>
    </source>
</evidence>
<dbReference type="InterPro" id="IPR005103">
    <property type="entry name" value="AA9_LPMO"/>
</dbReference>
<comment type="domain">
    <text evidence="5">Has a modular structure: an endo-beta-1,4-glucanase catalytic module at the N-terminus, a linker rich in serines and threonines, and a C-terminal carbohydrate-binding module (CBM).</text>
</comment>
<feature type="chain" id="PRO_5026018442" description="AA9 family lytic polysaccharide monooxygenase" evidence="7">
    <location>
        <begin position="19"/>
        <end position="317"/>
    </location>
</feature>
<dbReference type="GO" id="GO:0030245">
    <property type="term" value="P:cellulose catabolic process"/>
    <property type="evidence" value="ECO:0007669"/>
    <property type="project" value="UniProtKB-UniRule"/>
</dbReference>
<dbReference type="GO" id="GO:0005576">
    <property type="term" value="C:extracellular region"/>
    <property type="evidence" value="ECO:0007669"/>
    <property type="project" value="UniProtKB-SubCell"/>
</dbReference>
<evidence type="ECO:0000256" key="4">
    <source>
        <dbReference type="ARBA" id="ARBA00023157"/>
    </source>
</evidence>
<evidence type="ECO:0000313" key="9">
    <source>
        <dbReference type="EMBL" id="KAF2705514.1"/>
    </source>
</evidence>
<dbReference type="InterPro" id="IPR049892">
    <property type="entry name" value="AA9"/>
</dbReference>
<evidence type="ECO:0000259" key="8">
    <source>
        <dbReference type="Pfam" id="PF03443"/>
    </source>
</evidence>
<accession>A0A6G1JY25</accession>
<dbReference type="EC" id="1.14.99.56" evidence="5"/>
<dbReference type="CDD" id="cd21175">
    <property type="entry name" value="LPMO_AA9"/>
    <property type="match status" value="1"/>
</dbReference>
<feature type="signal peptide" evidence="7">
    <location>
        <begin position="1"/>
        <end position="18"/>
    </location>
</feature>
<dbReference type="GO" id="GO:0008810">
    <property type="term" value="F:cellulase activity"/>
    <property type="evidence" value="ECO:0007669"/>
    <property type="project" value="UniProtKB-UniRule"/>
</dbReference>
<gene>
    <name evidence="9" type="ORF">K504DRAFT_484418</name>
</gene>
<feature type="region of interest" description="Disordered" evidence="6">
    <location>
        <begin position="240"/>
        <end position="265"/>
    </location>
</feature>
<organism evidence="9 10">
    <name type="scientific">Pleomassaria siparia CBS 279.74</name>
    <dbReference type="NCBI Taxonomy" id="1314801"/>
    <lineage>
        <taxon>Eukaryota</taxon>
        <taxon>Fungi</taxon>
        <taxon>Dikarya</taxon>
        <taxon>Ascomycota</taxon>
        <taxon>Pezizomycotina</taxon>
        <taxon>Dothideomycetes</taxon>
        <taxon>Pleosporomycetidae</taxon>
        <taxon>Pleosporales</taxon>
        <taxon>Pleomassariaceae</taxon>
        <taxon>Pleomassaria</taxon>
    </lineage>
</organism>
<comment type="subcellular location">
    <subcellularLocation>
        <location evidence="2 5">Secreted</location>
    </subcellularLocation>
</comment>
<evidence type="ECO:0000256" key="6">
    <source>
        <dbReference type="SAM" id="MobiDB-lite"/>
    </source>
</evidence>
<evidence type="ECO:0000313" key="10">
    <source>
        <dbReference type="Proteomes" id="UP000799428"/>
    </source>
</evidence>
<keyword evidence="5" id="KW-0119">Carbohydrate metabolism</keyword>
<keyword evidence="4 5" id="KW-1015">Disulfide bond</keyword>
<dbReference type="PANTHER" id="PTHR33353:SF19">
    <property type="entry name" value="GLYCOSYLHYDROLASE FAMILY 61-8 PROTEIN"/>
    <property type="match status" value="1"/>
</dbReference>
<dbReference type="EMBL" id="MU005778">
    <property type="protein sequence ID" value="KAF2705514.1"/>
    <property type="molecule type" value="Genomic_DNA"/>
</dbReference>
<dbReference type="GO" id="GO:0030248">
    <property type="term" value="F:cellulose binding"/>
    <property type="evidence" value="ECO:0007669"/>
    <property type="project" value="UniProtKB-UniRule"/>
</dbReference>
<keyword evidence="5" id="KW-0136">Cellulose degradation</keyword>
<dbReference type="Pfam" id="PF03443">
    <property type="entry name" value="AA9"/>
    <property type="match status" value="1"/>
</dbReference>
<keyword evidence="10" id="KW-1185">Reference proteome</keyword>
<comment type="function">
    <text evidence="5">Lytic polysaccharide monooxygenase (LMPO) that depolymerizes crystalline and amorphous polysaccharides via the oxidation of scissile alpha- or beta-(1-4)-glycosidic bonds, yielding C1 and/or C4 oxidation products. Catalysis by LPMOs requires the reduction of the active-site copper from Cu(II) to Cu(I) by a reducing agent and H(2)O(2) or O(2) as a cosubstrate.</text>
</comment>
<proteinExistence type="predicted"/>
<evidence type="ECO:0000256" key="3">
    <source>
        <dbReference type="ARBA" id="ARBA00022525"/>
    </source>
</evidence>
<keyword evidence="7" id="KW-0732">Signal</keyword>
<protein>
    <recommendedName>
        <fullName evidence="5">AA9 family lytic polysaccharide monooxygenase</fullName>
        <ecNumber evidence="5">1.14.99.56</ecNumber>
    </recommendedName>
    <alternativeName>
        <fullName evidence="5">Endo-beta-1,4-glucanase</fullName>
    </alternativeName>
    <alternativeName>
        <fullName evidence="5">Glycosyl hydrolase 61 family protein</fullName>
    </alternativeName>
</protein>
<dbReference type="Proteomes" id="UP000799428">
    <property type="component" value="Unassembled WGS sequence"/>
</dbReference>
<dbReference type="Gene3D" id="2.70.50.70">
    <property type="match status" value="1"/>
</dbReference>
<dbReference type="PANTHER" id="PTHR33353">
    <property type="entry name" value="PUTATIVE (AFU_ORTHOLOGUE AFUA_1G12560)-RELATED"/>
    <property type="match status" value="1"/>
</dbReference>
<dbReference type="OrthoDB" id="4849160at2759"/>
<evidence type="ECO:0000256" key="7">
    <source>
        <dbReference type="SAM" id="SignalP"/>
    </source>
</evidence>
<name>A0A6G1JY25_9PLEO</name>
<sequence length="317" mass="32823">MKFSIVATATAILSTSSAHGGVGVYTVGTTAYQGWQPYNSASGQSSIQRQYATFNPLLIADLTTVNIRCNNAGDLGTGPIGAVSAGATLKAKWTQWTHRPAAVMIYMAKCPSSGCNSWDGAGKVWFKIAHAGLISGTQNAGKWAGDQITDTLEWVVTLPASLAAGDYLVRHELLALHQANNPQFYPECAQFTVTGSGTISPDATYLVSFPGAYSASDPGIAFNIDSDAAKTATTYPIPGPAVWNGSESTAPTQPDPPAAPTTLATSVVSAPTTAPPATCSVKKYDQCGGKTYTGCATFSLLGIVDDLPCLCNGIGRV</sequence>